<dbReference type="GO" id="GO:0006355">
    <property type="term" value="P:regulation of DNA-templated transcription"/>
    <property type="evidence" value="ECO:0007669"/>
    <property type="project" value="TreeGrafter"/>
</dbReference>
<dbReference type="InterPro" id="IPR050568">
    <property type="entry name" value="Transcr_DNA_Rep_Reg"/>
</dbReference>
<evidence type="ECO:0000256" key="2">
    <source>
        <dbReference type="ARBA" id="ARBA00023242"/>
    </source>
</evidence>
<dbReference type="GO" id="GO:0005634">
    <property type="term" value="C:nucleus"/>
    <property type="evidence" value="ECO:0007669"/>
    <property type="project" value="UniProtKB-SubCell"/>
</dbReference>
<keyword evidence="6" id="KW-1185">Reference proteome</keyword>
<evidence type="ECO:0000313" key="6">
    <source>
        <dbReference type="Proteomes" id="UP000682877"/>
    </source>
</evidence>
<evidence type="ECO:0000256" key="3">
    <source>
        <dbReference type="SAM" id="MobiDB-lite"/>
    </source>
</evidence>
<name>A0A8S2B4P5_ARAAE</name>
<feature type="compositionally biased region" description="Polar residues" evidence="3">
    <location>
        <begin position="253"/>
        <end position="269"/>
    </location>
</feature>
<dbReference type="GO" id="GO:0000976">
    <property type="term" value="F:transcription cis-regulatory region binding"/>
    <property type="evidence" value="ECO:0007669"/>
    <property type="project" value="TreeGrafter"/>
</dbReference>
<dbReference type="InterPro" id="IPR009072">
    <property type="entry name" value="Histone-fold"/>
</dbReference>
<dbReference type="Pfam" id="PF00808">
    <property type="entry name" value="CBFD_NFYB_HMF"/>
    <property type="match status" value="1"/>
</dbReference>
<dbReference type="Gene3D" id="1.10.20.10">
    <property type="entry name" value="Histone, subunit A"/>
    <property type="match status" value="1"/>
</dbReference>
<dbReference type="GO" id="GO:0046982">
    <property type="term" value="F:protein heterodimerization activity"/>
    <property type="evidence" value="ECO:0007669"/>
    <property type="project" value="InterPro"/>
</dbReference>
<dbReference type="EMBL" id="LR999457">
    <property type="protein sequence ID" value="CAE6206947.1"/>
    <property type="molecule type" value="Genomic_DNA"/>
</dbReference>
<accession>A0A8S2B4P5</accession>
<sequence>MVRPIVATSSVNPNPTVEESFVMMEPSEHYVNSVRQIHDQSTLVCPMDQERHLLNQDLVKFWAHHNSIGLHDKLDLPLARIKKVMKSDPQVKMVSSDSHVLLAKACDIFIEEVTLRAWRHTQSCSRNTIQSCDIYKALKESVIYEELTDLVSFGQHSVTHQGVPQDVVQQQLFPSANVNVPEMKDLIDIDKIQQQCLYFQTTEHFIDTGEFEIDPKYQLYNTSTPHCSRLAMMKQNLPLKPGGFDELKPSPGPSSGNAEVIPQTGTNPVPDSYRYDDVKSPTGHNNGANSDPPLN</sequence>
<dbReference type="InterPro" id="IPR003958">
    <property type="entry name" value="CBFA_NFYB_domain"/>
</dbReference>
<protein>
    <recommendedName>
        <fullName evidence="4">Transcription factor CBF/NF-Y/archaeal histone domain-containing protein</fullName>
    </recommendedName>
</protein>
<organism evidence="5 6">
    <name type="scientific">Arabidopsis arenosa</name>
    <name type="common">Sand rock-cress</name>
    <name type="synonym">Cardaminopsis arenosa</name>
    <dbReference type="NCBI Taxonomy" id="38785"/>
    <lineage>
        <taxon>Eukaryota</taxon>
        <taxon>Viridiplantae</taxon>
        <taxon>Streptophyta</taxon>
        <taxon>Embryophyta</taxon>
        <taxon>Tracheophyta</taxon>
        <taxon>Spermatophyta</taxon>
        <taxon>Magnoliopsida</taxon>
        <taxon>eudicotyledons</taxon>
        <taxon>Gunneridae</taxon>
        <taxon>Pentapetalae</taxon>
        <taxon>rosids</taxon>
        <taxon>malvids</taxon>
        <taxon>Brassicales</taxon>
        <taxon>Brassicaceae</taxon>
        <taxon>Camelineae</taxon>
        <taxon>Arabidopsis</taxon>
    </lineage>
</organism>
<evidence type="ECO:0000259" key="4">
    <source>
        <dbReference type="Pfam" id="PF00808"/>
    </source>
</evidence>
<dbReference type="SUPFAM" id="SSF47113">
    <property type="entry name" value="Histone-fold"/>
    <property type="match status" value="1"/>
</dbReference>
<dbReference type="AlphaFoldDB" id="A0A8S2B4P5"/>
<proteinExistence type="predicted"/>
<feature type="region of interest" description="Disordered" evidence="3">
    <location>
        <begin position="238"/>
        <end position="295"/>
    </location>
</feature>
<gene>
    <name evidence="5" type="ORF">AARE701A_LOCUS20205</name>
</gene>
<keyword evidence="2" id="KW-0539">Nucleus</keyword>
<dbReference type="CDD" id="cd22908">
    <property type="entry name" value="HFD_NFYC-like"/>
    <property type="match status" value="1"/>
</dbReference>
<dbReference type="PANTHER" id="PTHR10252">
    <property type="entry name" value="HISTONE-LIKE TRANSCRIPTION FACTOR CCAAT-RELATED"/>
    <property type="match status" value="1"/>
</dbReference>
<dbReference type="PANTHER" id="PTHR10252:SF124">
    <property type="entry name" value="NUCLEAR TRANSCRIPTION FACTOR Y SUBUNIT C-10"/>
    <property type="match status" value="1"/>
</dbReference>
<comment type="subcellular location">
    <subcellularLocation>
        <location evidence="1">Nucleus</location>
    </subcellularLocation>
</comment>
<evidence type="ECO:0000256" key="1">
    <source>
        <dbReference type="ARBA" id="ARBA00004123"/>
    </source>
</evidence>
<reference evidence="5" key="1">
    <citation type="submission" date="2021-01" db="EMBL/GenBank/DDBJ databases">
        <authorList>
            <person name="Bezrukov I."/>
        </authorList>
    </citation>
    <scope>NUCLEOTIDE SEQUENCE</scope>
</reference>
<evidence type="ECO:0000313" key="5">
    <source>
        <dbReference type="EMBL" id="CAE6206947.1"/>
    </source>
</evidence>
<dbReference type="Proteomes" id="UP000682877">
    <property type="component" value="Chromosome 7"/>
</dbReference>
<feature type="domain" description="Transcription factor CBF/NF-Y/archaeal histone" evidence="4">
    <location>
        <begin position="75"/>
        <end position="138"/>
    </location>
</feature>